<sequence length="112" mass="12558">MLHNGFQKANGPHVQVDVKAKPFRVNLLYKHSSTFNHAQIIFISPPSQYISKQIPNIKSGHCKNLLQSALHLQPQAANHDCKNSGSSQTCIRFKSGTLTKIPRSRRSLRRAS</sequence>
<name>A0A7D0TLQ0_9ADEN</name>
<evidence type="ECO:0000313" key="1">
    <source>
        <dbReference type="EMBL" id="QGY64403.1"/>
    </source>
</evidence>
<dbReference type="Proteomes" id="UP000509802">
    <property type="component" value="Segment"/>
</dbReference>
<reference evidence="1 2" key="1">
    <citation type="journal article" date="2020" name="Viruses">
        <title>Genomic Analyses of Potential Novel Recombinant Human Adenovirus C in Brazil.</title>
        <authorList>
            <person name="Tahmasebi R."/>
            <person name="Costa A.C.D."/>
            <person name="Tardy K."/>
            <person name="Tinker R.J."/>
            <person name="Milagres F.A.P."/>
            <person name="Brustulin R."/>
            <person name="Teles M.D.A.R."/>
            <person name="Chagas R.T.D."/>
            <person name="Soares C.V.D.A."/>
            <person name="Watanabe A.S.A."/>
            <person name="Alencar C.S."/>
            <person name="Villanova F."/>
            <person name="Deng X."/>
            <person name="Delwart E."/>
            <person name="Luchs A."/>
            <person name="Leal E."/>
            <person name="Sabino E.C."/>
        </authorList>
    </citation>
    <scope>NUCLEOTIDE SEQUENCE [LARGE SCALE GENOMIC DNA]</scope>
    <source>
        <strain evidence="1">211-Carolina-MA</strain>
    </source>
</reference>
<protein>
    <submittedName>
        <fullName evidence="1">Putative 15.7 kDa protein</fullName>
    </submittedName>
</protein>
<accession>A0A7D0TLQ0</accession>
<organism evidence="1 2">
    <name type="scientific">Human mastadenovirus C</name>
    <dbReference type="NCBI Taxonomy" id="129951"/>
    <lineage>
        <taxon>Viruses</taxon>
        <taxon>Varidnaviria</taxon>
        <taxon>Bamfordvirae</taxon>
        <taxon>Preplasmiviricota</taxon>
        <taxon>Polisuviricotina</taxon>
        <taxon>Pharingeaviricetes</taxon>
        <taxon>Rowavirales</taxon>
        <taxon>Adenoviridae</taxon>
        <taxon>Mastadenovirus</taxon>
        <taxon>Mastadenovirus caesari</taxon>
    </lineage>
</organism>
<proteinExistence type="predicted"/>
<dbReference type="EMBL" id="MN628615">
    <property type="protein sequence ID" value="QGY64403.1"/>
    <property type="molecule type" value="Genomic_DNA"/>
</dbReference>
<evidence type="ECO:0000313" key="2">
    <source>
        <dbReference type="Proteomes" id="UP000509802"/>
    </source>
</evidence>